<comment type="cofactor">
    <cofactor evidence="1">
        <name>Cu(2+)</name>
        <dbReference type="ChEBI" id="CHEBI:29036"/>
    </cofactor>
</comment>
<dbReference type="GO" id="GO:0046872">
    <property type="term" value="F:metal ion binding"/>
    <property type="evidence" value="ECO:0007669"/>
    <property type="project" value="UniProtKB-KW"/>
</dbReference>
<evidence type="ECO:0000256" key="3">
    <source>
        <dbReference type="ARBA" id="ARBA00011906"/>
    </source>
</evidence>
<organism evidence="12 13">
    <name type="scientific">Stemphylium lycopersici</name>
    <name type="common">Tomato gray leaf spot disease fungus</name>
    <name type="synonym">Thyrospora lycopersici</name>
    <dbReference type="NCBI Taxonomy" id="183478"/>
    <lineage>
        <taxon>Eukaryota</taxon>
        <taxon>Fungi</taxon>
        <taxon>Dikarya</taxon>
        <taxon>Ascomycota</taxon>
        <taxon>Pezizomycotina</taxon>
        <taxon>Dothideomycetes</taxon>
        <taxon>Pleosporomycetidae</taxon>
        <taxon>Pleosporales</taxon>
        <taxon>Pleosporineae</taxon>
        <taxon>Pleosporaceae</taxon>
        <taxon>Stemphylium</taxon>
    </lineage>
</organism>
<comment type="similarity">
    <text evidence="2">Belongs to the tyrosinase family.</text>
</comment>
<dbReference type="EMBL" id="QGDH01000008">
    <property type="protein sequence ID" value="RAR15797.1"/>
    <property type="molecule type" value="Genomic_DNA"/>
</dbReference>
<dbReference type="EC" id="1.14.18.1" evidence="3"/>
<name>A0A364NF04_STELY</name>
<protein>
    <recommendedName>
        <fullName evidence="3">tyrosinase</fullName>
        <ecNumber evidence="3">1.14.18.1</ecNumber>
    </recommendedName>
</protein>
<evidence type="ECO:0000256" key="8">
    <source>
        <dbReference type="ARBA" id="ARBA00023101"/>
    </source>
</evidence>
<keyword evidence="6" id="KW-0186">Copper</keyword>
<evidence type="ECO:0000313" key="12">
    <source>
        <dbReference type="EMBL" id="RAR15797.1"/>
    </source>
</evidence>
<feature type="domain" description="Tyrosinase copper-binding" evidence="11">
    <location>
        <begin position="92"/>
        <end position="109"/>
    </location>
</feature>
<dbReference type="Pfam" id="PF18132">
    <property type="entry name" value="Tyrosinase_C"/>
    <property type="match status" value="1"/>
</dbReference>
<dbReference type="PANTHER" id="PTHR11474">
    <property type="entry name" value="TYROSINASE FAMILY MEMBER"/>
    <property type="match status" value="1"/>
</dbReference>
<evidence type="ECO:0000256" key="2">
    <source>
        <dbReference type="ARBA" id="ARBA00009928"/>
    </source>
</evidence>
<reference evidence="13" key="1">
    <citation type="submission" date="2018-05" db="EMBL/GenBank/DDBJ databases">
        <title>Draft genome sequence of Stemphylium lycopersici strain CIDEFI 213.</title>
        <authorList>
            <person name="Medina R."/>
            <person name="Franco M.E.E."/>
            <person name="Lucentini C.G."/>
            <person name="Saparrat M.C.N."/>
            <person name="Balatti P.A."/>
        </authorList>
    </citation>
    <scope>NUCLEOTIDE SEQUENCE [LARGE SCALE GENOMIC DNA]</scope>
    <source>
        <strain evidence="13">CIDEFI 213</strain>
    </source>
</reference>
<dbReference type="Pfam" id="PF00264">
    <property type="entry name" value="Tyrosinase"/>
    <property type="match status" value="1"/>
</dbReference>
<accession>A0A364NF04</accession>
<dbReference type="InterPro" id="IPR002227">
    <property type="entry name" value="Tyrosinase_Cu-bd"/>
</dbReference>
<dbReference type="InterPro" id="IPR050316">
    <property type="entry name" value="Tyrosinase/Hemocyanin"/>
</dbReference>
<gene>
    <name evidence="12" type="ORF">DDE83_000813</name>
</gene>
<evidence type="ECO:0000256" key="10">
    <source>
        <dbReference type="ARBA" id="ARBA00048881"/>
    </source>
</evidence>
<keyword evidence="5" id="KW-0560">Oxidoreductase</keyword>
<evidence type="ECO:0000313" key="13">
    <source>
        <dbReference type="Proteomes" id="UP000249619"/>
    </source>
</evidence>
<dbReference type="Proteomes" id="UP000249619">
    <property type="component" value="Unassembled WGS sequence"/>
</dbReference>
<dbReference type="SUPFAM" id="SSF48056">
    <property type="entry name" value="Di-copper centre-containing domain"/>
    <property type="match status" value="1"/>
</dbReference>
<comment type="caution">
    <text evidence="12">The sequence shown here is derived from an EMBL/GenBank/DDBJ whole genome shotgun (WGS) entry which is preliminary data.</text>
</comment>
<keyword evidence="8" id="KW-0470">Melanin biosynthesis</keyword>
<evidence type="ECO:0000256" key="4">
    <source>
        <dbReference type="ARBA" id="ARBA00022723"/>
    </source>
</evidence>
<keyword evidence="13" id="KW-1185">Reference proteome</keyword>
<evidence type="ECO:0000259" key="11">
    <source>
        <dbReference type="PROSITE" id="PS00497"/>
    </source>
</evidence>
<dbReference type="PROSITE" id="PS00497">
    <property type="entry name" value="TYROSINASE_1"/>
    <property type="match status" value="1"/>
</dbReference>
<dbReference type="InterPro" id="IPR008922">
    <property type="entry name" value="Di-copper_centre_dom_sf"/>
</dbReference>
<evidence type="ECO:0000256" key="5">
    <source>
        <dbReference type="ARBA" id="ARBA00023002"/>
    </source>
</evidence>
<keyword evidence="4" id="KW-0479">Metal-binding</keyword>
<keyword evidence="7" id="KW-0503">Monooxygenase</keyword>
<comment type="catalytic activity">
    <reaction evidence="9">
        <text>2 L-dopa + O2 = 2 L-dopaquinone + 2 H2O</text>
        <dbReference type="Rhea" id="RHEA:34287"/>
        <dbReference type="ChEBI" id="CHEBI:15377"/>
        <dbReference type="ChEBI" id="CHEBI:15379"/>
        <dbReference type="ChEBI" id="CHEBI:57504"/>
        <dbReference type="ChEBI" id="CHEBI:57924"/>
        <dbReference type="EC" id="1.14.18.1"/>
    </reaction>
</comment>
<dbReference type="PRINTS" id="PR00092">
    <property type="entry name" value="TYROSINASE"/>
</dbReference>
<evidence type="ECO:0000256" key="1">
    <source>
        <dbReference type="ARBA" id="ARBA00001973"/>
    </source>
</evidence>
<evidence type="ECO:0000256" key="6">
    <source>
        <dbReference type="ARBA" id="ARBA00023008"/>
    </source>
</evidence>
<dbReference type="GO" id="GO:0042438">
    <property type="term" value="P:melanin biosynthetic process"/>
    <property type="evidence" value="ECO:0007669"/>
    <property type="project" value="UniProtKB-KW"/>
</dbReference>
<comment type="catalytic activity">
    <reaction evidence="10">
        <text>L-tyrosine + O2 = L-dopaquinone + H2O</text>
        <dbReference type="Rhea" id="RHEA:18117"/>
        <dbReference type="ChEBI" id="CHEBI:15377"/>
        <dbReference type="ChEBI" id="CHEBI:15379"/>
        <dbReference type="ChEBI" id="CHEBI:57924"/>
        <dbReference type="ChEBI" id="CHEBI:58315"/>
        <dbReference type="EC" id="1.14.18.1"/>
    </reaction>
</comment>
<dbReference type="InterPro" id="IPR041640">
    <property type="entry name" value="Tyrosinase_C"/>
</dbReference>
<evidence type="ECO:0000256" key="9">
    <source>
        <dbReference type="ARBA" id="ARBA00048233"/>
    </source>
</evidence>
<dbReference type="GO" id="GO:0004503">
    <property type="term" value="F:tyrosinase activity"/>
    <property type="evidence" value="ECO:0007669"/>
    <property type="project" value="UniProtKB-EC"/>
</dbReference>
<dbReference type="AlphaFoldDB" id="A0A364NF04"/>
<dbReference type="PANTHER" id="PTHR11474:SF76">
    <property type="entry name" value="SHKT DOMAIN-CONTAINING PROTEIN"/>
    <property type="match status" value="1"/>
</dbReference>
<dbReference type="Gene3D" id="1.10.1280.10">
    <property type="entry name" value="Di-copper center containing domain from catechol oxidase"/>
    <property type="match status" value="1"/>
</dbReference>
<proteinExistence type="inferred from homology"/>
<dbReference type="STRING" id="183478.A0A364NF04"/>
<evidence type="ECO:0000256" key="7">
    <source>
        <dbReference type="ARBA" id="ARBA00023033"/>
    </source>
</evidence>
<sequence>MGASCIFSPPGSIANVFVPRNVYVRREISDLMKNYPDQWNLYMLALDYLHRANQSDPYSFYGLASIHGRPYRTWGDSPGLPYKIGKAGYCPHDNELFLGWHRPYLALFEQVVSSYVRKIATKAPADQLKRFLTAADEFRIPYWDWAQGTRNGPVPDIFVTSTTMVRDTAGMPVVLSNPLYSYKFQPLPEGFDGKWRKINSTVRWPASDDPWAPSQPSLFSEAFKNQSNNLIAQTGVAFRSSSFSRFTSSLEDAHGWVHGVIGGGYTRDSPYWGHMWPLEYSAFEPLFMLHHANVDRLFALYQAAHPSHWMQPSAIGTQGNVFLEDRQIITADTELIPFRKSPGAFWTTNDCRRTTVLGYAYPETQDWTYASDFAYQTAVNATISNLYSGRIRSQIALAQQQGTAFGAVLSSNGNTFTDWSVETQAPASGMPDTFIVGFSLVGTCESDAVVDAGSWMVLRPRHEDGGRVRVRVRGEAVGEGGVKKVEEVLTGTTSLTSHLIDRVNEGRLASLSREDVVPYLTESLSWDVVDASGTRVTHLYADKLRVTVCSAGARVPGEADKRIEYDEETTEYPEITMGRIEGGKRLPDGMMLP</sequence>